<organism evidence="2 3">
    <name type="scientific">Choiromyces venosus 120613-1</name>
    <dbReference type="NCBI Taxonomy" id="1336337"/>
    <lineage>
        <taxon>Eukaryota</taxon>
        <taxon>Fungi</taxon>
        <taxon>Dikarya</taxon>
        <taxon>Ascomycota</taxon>
        <taxon>Pezizomycotina</taxon>
        <taxon>Pezizomycetes</taxon>
        <taxon>Pezizales</taxon>
        <taxon>Tuberaceae</taxon>
        <taxon>Choiromyces</taxon>
    </lineage>
</organism>
<dbReference type="EMBL" id="ML120367">
    <property type="protein sequence ID" value="RPB02626.1"/>
    <property type="molecule type" value="Genomic_DNA"/>
</dbReference>
<keyword evidence="1" id="KW-0812">Transmembrane</keyword>
<keyword evidence="1" id="KW-0472">Membrane</keyword>
<evidence type="ECO:0000256" key="1">
    <source>
        <dbReference type="SAM" id="Phobius"/>
    </source>
</evidence>
<evidence type="ECO:0000313" key="3">
    <source>
        <dbReference type="Proteomes" id="UP000276215"/>
    </source>
</evidence>
<gene>
    <name evidence="2" type="ORF">L873DRAFT_421723</name>
</gene>
<feature type="transmembrane region" description="Helical" evidence="1">
    <location>
        <begin position="12"/>
        <end position="28"/>
    </location>
</feature>
<proteinExistence type="predicted"/>
<keyword evidence="3" id="KW-1185">Reference proteome</keyword>
<protein>
    <submittedName>
        <fullName evidence="2">Uncharacterized protein</fullName>
    </submittedName>
</protein>
<feature type="non-terminal residue" evidence="2">
    <location>
        <position position="57"/>
    </location>
</feature>
<name>A0A3N4JW88_9PEZI</name>
<sequence>MEGWKDRGENIVAVLYGYVCIGCLRIAYRPVRGFPKFIFWRLGEVWKRLLCLFGVGG</sequence>
<dbReference type="Proteomes" id="UP000276215">
    <property type="component" value="Unassembled WGS sequence"/>
</dbReference>
<evidence type="ECO:0000313" key="2">
    <source>
        <dbReference type="EMBL" id="RPB02626.1"/>
    </source>
</evidence>
<dbReference type="AlphaFoldDB" id="A0A3N4JW88"/>
<keyword evidence="1" id="KW-1133">Transmembrane helix</keyword>
<accession>A0A3N4JW88</accession>
<reference evidence="2 3" key="1">
    <citation type="journal article" date="2018" name="Nat. Ecol. Evol.">
        <title>Pezizomycetes genomes reveal the molecular basis of ectomycorrhizal truffle lifestyle.</title>
        <authorList>
            <person name="Murat C."/>
            <person name="Payen T."/>
            <person name="Noel B."/>
            <person name="Kuo A."/>
            <person name="Morin E."/>
            <person name="Chen J."/>
            <person name="Kohler A."/>
            <person name="Krizsan K."/>
            <person name="Balestrini R."/>
            <person name="Da Silva C."/>
            <person name="Montanini B."/>
            <person name="Hainaut M."/>
            <person name="Levati E."/>
            <person name="Barry K.W."/>
            <person name="Belfiori B."/>
            <person name="Cichocki N."/>
            <person name="Clum A."/>
            <person name="Dockter R.B."/>
            <person name="Fauchery L."/>
            <person name="Guy J."/>
            <person name="Iotti M."/>
            <person name="Le Tacon F."/>
            <person name="Lindquist E.A."/>
            <person name="Lipzen A."/>
            <person name="Malagnac F."/>
            <person name="Mello A."/>
            <person name="Molinier V."/>
            <person name="Miyauchi S."/>
            <person name="Poulain J."/>
            <person name="Riccioni C."/>
            <person name="Rubini A."/>
            <person name="Sitrit Y."/>
            <person name="Splivallo R."/>
            <person name="Traeger S."/>
            <person name="Wang M."/>
            <person name="Zifcakova L."/>
            <person name="Wipf D."/>
            <person name="Zambonelli A."/>
            <person name="Paolocci F."/>
            <person name="Nowrousian M."/>
            <person name="Ottonello S."/>
            <person name="Baldrian P."/>
            <person name="Spatafora J.W."/>
            <person name="Henrissat B."/>
            <person name="Nagy L.G."/>
            <person name="Aury J.M."/>
            <person name="Wincker P."/>
            <person name="Grigoriev I.V."/>
            <person name="Bonfante P."/>
            <person name="Martin F.M."/>
        </authorList>
    </citation>
    <scope>NUCLEOTIDE SEQUENCE [LARGE SCALE GENOMIC DNA]</scope>
    <source>
        <strain evidence="2 3">120613-1</strain>
    </source>
</reference>